<reference evidence="2" key="1">
    <citation type="submission" date="2014-09" db="EMBL/GenBank/DDBJ databases">
        <authorList>
            <person name="Magalhaes I.L.F."/>
            <person name="Oliveira U."/>
            <person name="Santos F.R."/>
            <person name="Vidigal T.H.D.A."/>
            <person name="Brescovit A.D."/>
            <person name="Santos A.J."/>
        </authorList>
    </citation>
    <scope>NUCLEOTIDE SEQUENCE</scope>
    <source>
        <tissue evidence="2">Shoot tissue taken approximately 20 cm above the soil surface</tissue>
    </source>
</reference>
<accession>A0A0A9G088</accession>
<dbReference type="AlphaFoldDB" id="A0A0A9G088"/>
<protein>
    <submittedName>
        <fullName evidence="2">Uncharacterized protein</fullName>
    </submittedName>
</protein>
<dbReference type="EMBL" id="GBRH01179964">
    <property type="protein sequence ID" value="JAE17932.1"/>
    <property type="molecule type" value="Transcribed_RNA"/>
</dbReference>
<reference evidence="2" key="2">
    <citation type="journal article" date="2015" name="Data Brief">
        <title>Shoot transcriptome of the giant reed, Arundo donax.</title>
        <authorList>
            <person name="Barrero R.A."/>
            <person name="Guerrero F.D."/>
            <person name="Moolhuijzen P."/>
            <person name="Goolsby J.A."/>
            <person name="Tidwell J."/>
            <person name="Bellgard S.E."/>
            <person name="Bellgard M.I."/>
        </authorList>
    </citation>
    <scope>NUCLEOTIDE SEQUENCE</scope>
    <source>
        <tissue evidence="2">Shoot tissue taken approximately 20 cm above the soil surface</tissue>
    </source>
</reference>
<evidence type="ECO:0000256" key="1">
    <source>
        <dbReference type="SAM" id="MobiDB-lite"/>
    </source>
</evidence>
<organism evidence="2">
    <name type="scientific">Arundo donax</name>
    <name type="common">Giant reed</name>
    <name type="synonym">Donax arundinaceus</name>
    <dbReference type="NCBI Taxonomy" id="35708"/>
    <lineage>
        <taxon>Eukaryota</taxon>
        <taxon>Viridiplantae</taxon>
        <taxon>Streptophyta</taxon>
        <taxon>Embryophyta</taxon>
        <taxon>Tracheophyta</taxon>
        <taxon>Spermatophyta</taxon>
        <taxon>Magnoliopsida</taxon>
        <taxon>Liliopsida</taxon>
        <taxon>Poales</taxon>
        <taxon>Poaceae</taxon>
        <taxon>PACMAD clade</taxon>
        <taxon>Arundinoideae</taxon>
        <taxon>Arundineae</taxon>
        <taxon>Arundo</taxon>
    </lineage>
</organism>
<name>A0A0A9G088_ARUDO</name>
<feature type="region of interest" description="Disordered" evidence="1">
    <location>
        <begin position="1"/>
        <end position="24"/>
    </location>
</feature>
<proteinExistence type="predicted"/>
<evidence type="ECO:0000313" key="2">
    <source>
        <dbReference type="EMBL" id="JAE17932.1"/>
    </source>
</evidence>
<sequence>MILRPEDRAISPPYHSSNSTAKGLKDRRQCLAVLSGFVSVKVVFIKYVSS</sequence>